<dbReference type="SUPFAM" id="SSF52743">
    <property type="entry name" value="Subtilisin-like"/>
    <property type="match status" value="1"/>
</dbReference>
<evidence type="ECO:0000313" key="14">
    <source>
        <dbReference type="Proteomes" id="UP000231019"/>
    </source>
</evidence>
<accession>A0A2M7G683</accession>
<dbReference type="InterPro" id="IPR034084">
    <property type="entry name" value="Thermitase-like_dom"/>
</dbReference>
<evidence type="ECO:0000256" key="10">
    <source>
        <dbReference type="SAM" id="SignalP"/>
    </source>
</evidence>
<evidence type="ECO:0000313" key="13">
    <source>
        <dbReference type="EMBL" id="PIW17531.1"/>
    </source>
</evidence>
<dbReference type="InterPro" id="IPR036852">
    <property type="entry name" value="Peptidase_S8/S53_dom_sf"/>
</dbReference>
<feature type="active site" description="Charge relay system" evidence="7 8">
    <location>
        <position position="207"/>
    </location>
</feature>
<gene>
    <name evidence="13" type="ORF">COW36_08525</name>
</gene>
<dbReference type="GO" id="GO:0006508">
    <property type="term" value="P:proteolysis"/>
    <property type="evidence" value="ECO:0007669"/>
    <property type="project" value="UniProtKB-KW"/>
</dbReference>
<keyword evidence="4 8" id="KW-0645">Protease</keyword>
<dbReference type="InterPro" id="IPR023827">
    <property type="entry name" value="Peptidase_S8_Asp-AS"/>
</dbReference>
<name>A0A2M7G683_9BACT</name>
<comment type="subcellular location">
    <subcellularLocation>
        <location evidence="1">Secreted</location>
    </subcellularLocation>
</comment>
<dbReference type="InterPro" id="IPR023828">
    <property type="entry name" value="Peptidase_S8_Ser-AS"/>
</dbReference>
<feature type="active site" description="Charge relay system" evidence="7 8">
    <location>
        <position position="408"/>
    </location>
</feature>
<dbReference type="PROSITE" id="PS00137">
    <property type="entry name" value="SUBTILASE_HIS"/>
    <property type="match status" value="1"/>
</dbReference>
<organism evidence="13 14">
    <name type="scientific">bacterium (Candidatus Blackallbacteria) CG17_big_fil_post_rev_8_21_14_2_50_48_46</name>
    <dbReference type="NCBI Taxonomy" id="2014261"/>
    <lineage>
        <taxon>Bacteria</taxon>
        <taxon>Candidatus Blackallbacteria</taxon>
    </lineage>
</organism>
<evidence type="ECO:0000256" key="5">
    <source>
        <dbReference type="ARBA" id="ARBA00022801"/>
    </source>
</evidence>
<evidence type="ECO:0000256" key="1">
    <source>
        <dbReference type="ARBA" id="ARBA00004613"/>
    </source>
</evidence>
<sequence length="466" mass="49492">MKSKLLPLLLLGLTACQSQPSLMQSMAPVQTNLTVTGIQAQTPASTAQTQVYLETSKPIENEVIVKYRPGFRTQAVPMGAEVLDTFNTSDETTQLHRISKKTNLQQALASYQADPSVEFAIPNLNFKVQMSLLEKVKKYFGRSTEETSAKAMPVNTRYTASSETEPVQVRAEDPLAGDQWYLNALHMPEVWTQTGLGNAAVTVAVLDTGVDYDHPDLQGRVIKGADYVDKDYEPKDMHGHGTHVAGIIAAQMNNSEGVTGLAPQVKIMAVRVLDANGSGSLFTIAKGIAYAANNGAKVINLSLGSPPGGGVMRTLANFLAGYAERKGALIVAAAGNDGGAIGYPAAASKFLCVGAINQQNQLASFSNRGAELDVVAPGVGILSTFPTYEVTANKMGLPQKYATLNGTSMATPMVSAQAALIWSLHPYLSPAEVREKIESTAIDLGAVGRDDQFGNGLVSFDNALRN</sequence>
<evidence type="ECO:0000256" key="7">
    <source>
        <dbReference type="PIRSR" id="PIRSR615500-1"/>
    </source>
</evidence>
<keyword evidence="5 8" id="KW-0378">Hydrolase</keyword>
<dbReference type="PROSITE" id="PS51892">
    <property type="entry name" value="SUBTILASE"/>
    <property type="match status" value="1"/>
</dbReference>
<dbReference type="AlphaFoldDB" id="A0A2M7G683"/>
<keyword evidence="3" id="KW-0964">Secreted</keyword>
<dbReference type="InterPro" id="IPR022398">
    <property type="entry name" value="Peptidase_S8_His-AS"/>
</dbReference>
<feature type="active site" description="Charge relay system" evidence="7 8">
    <location>
        <position position="240"/>
    </location>
</feature>
<evidence type="ECO:0000256" key="2">
    <source>
        <dbReference type="ARBA" id="ARBA00011073"/>
    </source>
</evidence>
<comment type="caution">
    <text evidence="13">The sequence shown here is derived from an EMBL/GenBank/DDBJ whole genome shotgun (WGS) entry which is preliminary data.</text>
</comment>
<dbReference type="InterPro" id="IPR000209">
    <property type="entry name" value="Peptidase_S8/S53_dom"/>
</dbReference>
<feature type="signal peptide" evidence="10">
    <location>
        <begin position="1"/>
        <end position="23"/>
    </location>
</feature>
<evidence type="ECO:0000256" key="4">
    <source>
        <dbReference type="ARBA" id="ARBA00022670"/>
    </source>
</evidence>
<evidence type="ECO:0000259" key="11">
    <source>
        <dbReference type="Pfam" id="PF00082"/>
    </source>
</evidence>
<dbReference type="PROSITE" id="PS00138">
    <property type="entry name" value="SUBTILASE_SER"/>
    <property type="match status" value="1"/>
</dbReference>
<dbReference type="InterPro" id="IPR015500">
    <property type="entry name" value="Peptidase_S8_subtilisin-rel"/>
</dbReference>
<dbReference type="Pfam" id="PF00082">
    <property type="entry name" value="Peptidase_S8"/>
    <property type="match status" value="1"/>
</dbReference>
<evidence type="ECO:0000259" key="12">
    <source>
        <dbReference type="Pfam" id="PF22148"/>
    </source>
</evidence>
<dbReference type="InterPro" id="IPR054399">
    <property type="entry name" value="Fervidolysin-like_N_prodom"/>
</dbReference>
<feature type="domain" description="Peptidase S8/S53" evidence="11">
    <location>
        <begin position="200"/>
        <end position="456"/>
    </location>
</feature>
<dbReference type="Gene3D" id="3.40.50.200">
    <property type="entry name" value="Peptidase S8/S53 domain"/>
    <property type="match status" value="1"/>
</dbReference>
<evidence type="ECO:0000256" key="3">
    <source>
        <dbReference type="ARBA" id="ARBA00022525"/>
    </source>
</evidence>
<dbReference type="PROSITE" id="PS00136">
    <property type="entry name" value="SUBTILASE_ASP"/>
    <property type="match status" value="1"/>
</dbReference>
<feature type="chain" id="PRO_5014727704" evidence="10">
    <location>
        <begin position="24"/>
        <end position="466"/>
    </location>
</feature>
<keyword evidence="6 8" id="KW-0720">Serine protease</keyword>
<dbReference type="InterPro" id="IPR051048">
    <property type="entry name" value="Peptidase_S8/S53_subtilisin"/>
</dbReference>
<dbReference type="CDD" id="cd07484">
    <property type="entry name" value="Peptidases_S8_Thermitase_like"/>
    <property type="match status" value="1"/>
</dbReference>
<dbReference type="Proteomes" id="UP000231019">
    <property type="component" value="Unassembled WGS sequence"/>
</dbReference>
<dbReference type="GO" id="GO:0004252">
    <property type="term" value="F:serine-type endopeptidase activity"/>
    <property type="evidence" value="ECO:0007669"/>
    <property type="project" value="UniProtKB-UniRule"/>
</dbReference>
<protein>
    <submittedName>
        <fullName evidence="13">Uncharacterized protein</fullName>
    </submittedName>
</protein>
<dbReference type="PANTHER" id="PTHR43399:SF4">
    <property type="entry name" value="CELL WALL-ASSOCIATED PROTEASE"/>
    <property type="match status" value="1"/>
</dbReference>
<dbReference type="GO" id="GO:0005576">
    <property type="term" value="C:extracellular region"/>
    <property type="evidence" value="ECO:0007669"/>
    <property type="project" value="UniProtKB-SubCell"/>
</dbReference>
<proteinExistence type="inferred from homology"/>
<evidence type="ECO:0000256" key="8">
    <source>
        <dbReference type="PROSITE-ProRule" id="PRU01240"/>
    </source>
</evidence>
<evidence type="ECO:0000256" key="9">
    <source>
        <dbReference type="RuleBase" id="RU003355"/>
    </source>
</evidence>
<dbReference type="PROSITE" id="PS51257">
    <property type="entry name" value="PROKAR_LIPOPROTEIN"/>
    <property type="match status" value="1"/>
</dbReference>
<dbReference type="PRINTS" id="PR00723">
    <property type="entry name" value="SUBTILISIN"/>
</dbReference>
<evidence type="ECO:0000256" key="6">
    <source>
        <dbReference type="ARBA" id="ARBA00022825"/>
    </source>
</evidence>
<comment type="similarity">
    <text evidence="2 8 9">Belongs to the peptidase S8 family.</text>
</comment>
<dbReference type="Pfam" id="PF22148">
    <property type="entry name" value="Fervidolysin_NPro-like"/>
    <property type="match status" value="1"/>
</dbReference>
<feature type="domain" description="Fervidolysin-like N-terminal prodomain" evidence="12">
    <location>
        <begin position="47"/>
        <end position="123"/>
    </location>
</feature>
<dbReference type="EMBL" id="PFFQ01000023">
    <property type="protein sequence ID" value="PIW17531.1"/>
    <property type="molecule type" value="Genomic_DNA"/>
</dbReference>
<reference evidence="13 14" key="1">
    <citation type="submission" date="2017-09" db="EMBL/GenBank/DDBJ databases">
        <title>Depth-based differentiation of microbial function through sediment-hosted aquifers and enrichment of novel symbionts in the deep terrestrial subsurface.</title>
        <authorList>
            <person name="Probst A.J."/>
            <person name="Ladd B."/>
            <person name="Jarett J.K."/>
            <person name="Geller-Mcgrath D.E."/>
            <person name="Sieber C.M."/>
            <person name="Emerson J.B."/>
            <person name="Anantharaman K."/>
            <person name="Thomas B.C."/>
            <person name="Malmstrom R."/>
            <person name="Stieglmeier M."/>
            <person name="Klingl A."/>
            <person name="Woyke T."/>
            <person name="Ryan C.M."/>
            <person name="Banfield J.F."/>
        </authorList>
    </citation>
    <scope>NUCLEOTIDE SEQUENCE [LARGE SCALE GENOMIC DNA]</scope>
    <source>
        <strain evidence="13">CG17_big_fil_post_rev_8_21_14_2_50_48_46</strain>
    </source>
</reference>
<dbReference type="PANTHER" id="PTHR43399">
    <property type="entry name" value="SUBTILISIN-RELATED"/>
    <property type="match status" value="1"/>
</dbReference>
<keyword evidence="10" id="KW-0732">Signal</keyword>